<comment type="similarity">
    <text evidence="5 15">Belongs to the class-IV pyridoxal-phosphate-dependent aminotransferase family.</text>
</comment>
<evidence type="ECO:0000256" key="15">
    <source>
        <dbReference type="RuleBase" id="RU004106"/>
    </source>
</evidence>
<reference evidence="19" key="1">
    <citation type="submission" date="2020-06" db="EMBL/GenBank/DDBJ databases">
        <title>Insight into the genomes of haloalkaliphilic bacilli from Kenyan soda lakes.</title>
        <authorList>
            <person name="Mwirichia R."/>
            <person name="Villamizar G.C."/>
            <person name="Poehlein A."/>
            <person name="Mugweru J."/>
            <person name="Kipnyargis A."/>
            <person name="Kiplimo D."/>
            <person name="Orwa P."/>
            <person name="Daniel R."/>
        </authorList>
    </citation>
    <scope>NUCLEOTIDE SEQUENCE</scope>
    <source>
        <strain evidence="19">B1096_S55</strain>
    </source>
</reference>
<dbReference type="InterPro" id="IPR036038">
    <property type="entry name" value="Aminotransferase-like"/>
</dbReference>
<dbReference type="AlphaFoldDB" id="A0A9Q4B1K6"/>
<dbReference type="EMBL" id="JABXYM010000001">
    <property type="protein sequence ID" value="MCR6096340.1"/>
    <property type="molecule type" value="Genomic_DNA"/>
</dbReference>
<keyword evidence="6 17" id="KW-0032">Aminotransferase</keyword>
<keyword evidence="10 17" id="KW-0100">Branched-chain amino acid biosynthesis</keyword>
<evidence type="ECO:0000256" key="1">
    <source>
        <dbReference type="ARBA" id="ARBA00001933"/>
    </source>
</evidence>
<evidence type="ECO:0000256" key="11">
    <source>
        <dbReference type="ARBA" id="ARBA00048212"/>
    </source>
</evidence>
<dbReference type="InterPro" id="IPR018300">
    <property type="entry name" value="Aminotrans_IV_CS"/>
</dbReference>
<evidence type="ECO:0000256" key="5">
    <source>
        <dbReference type="ARBA" id="ARBA00009320"/>
    </source>
</evidence>
<keyword evidence="7 17" id="KW-0028">Amino-acid biosynthesis</keyword>
<evidence type="ECO:0000256" key="14">
    <source>
        <dbReference type="PIRSR" id="PIRSR006468-1"/>
    </source>
</evidence>
<dbReference type="Proteomes" id="UP001057753">
    <property type="component" value="Unassembled WGS sequence"/>
</dbReference>
<dbReference type="InterPro" id="IPR043131">
    <property type="entry name" value="BCAT-like_N"/>
</dbReference>
<dbReference type="InterPro" id="IPR001544">
    <property type="entry name" value="Aminotrans_IV"/>
</dbReference>
<evidence type="ECO:0000313" key="20">
    <source>
        <dbReference type="Proteomes" id="UP001057753"/>
    </source>
</evidence>
<dbReference type="EC" id="2.6.1.42" evidence="17"/>
<evidence type="ECO:0000256" key="9">
    <source>
        <dbReference type="ARBA" id="ARBA00022898"/>
    </source>
</evidence>
<comment type="catalytic activity">
    <reaction evidence="11 17">
        <text>L-valine + 2-oxoglutarate = 3-methyl-2-oxobutanoate + L-glutamate</text>
        <dbReference type="Rhea" id="RHEA:24813"/>
        <dbReference type="ChEBI" id="CHEBI:11851"/>
        <dbReference type="ChEBI" id="CHEBI:16810"/>
        <dbReference type="ChEBI" id="CHEBI:29985"/>
        <dbReference type="ChEBI" id="CHEBI:57762"/>
        <dbReference type="EC" id="2.6.1.42"/>
    </reaction>
</comment>
<evidence type="ECO:0000256" key="18">
    <source>
        <dbReference type="RuleBase" id="RU004519"/>
    </source>
</evidence>
<dbReference type="OrthoDB" id="9804984at2"/>
<evidence type="ECO:0000256" key="13">
    <source>
        <dbReference type="ARBA" id="ARBA00049229"/>
    </source>
</evidence>
<dbReference type="PROSITE" id="PS00770">
    <property type="entry name" value="AA_TRANSFER_CLASS_4"/>
    <property type="match status" value="1"/>
</dbReference>
<dbReference type="PANTHER" id="PTHR11825:SF44">
    <property type="entry name" value="BRANCHED-CHAIN-AMINO-ACID AMINOTRANSFERASE"/>
    <property type="match status" value="1"/>
</dbReference>
<comment type="pathway">
    <text evidence="3 18">Amino-acid biosynthesis; L-valine biosynthesis; L-valine from pyruvate: step 4/4.</text>
</comment>
<comment type="catalytic activity">
    <reaction evidence="13 17">
        <text>L-leucine + 2-oxoglutarate = 4-methyl-2-oxopentanoate + L-glutamate</text>
        <dbReference type="Rhea" id="RHEA:18321"/>
        <dbReference type="ChEBI" id="CHEBI:16810"/>
        <dbReference type="ChEBI" id="CHEBI:17865"/>
        <dbReference type="ChEBI" id="CHEBI:29985"/>
        <dbReference type="ChEBI" id="CHEBI:57427"/>
        <dbReference type="EC" id="2.6.1.42"/>
    </reaction>
</comment>
<dbReference type="RefSeq" id="WP_078576701.1">
    <property type="nucleotide sequence ID" value="NZ_JABXYM010000001.1"/>
</dbReference>
<dbReference type="NCBIfam" id="TIGR01123">
    <property type="entry name" value="ilvE_II"/>
    <property type="match status" value="1"/>
</dbReference>
<evidence type="ECO:0000256" key="17">
    <source>
        <dbReference type="RuleBase" id="RU004517"/>
    </source>
</evidence>
<evidence type="ECO:0000256" key="16">
    <source>
        <dbReference type="RuleBase" id="RU004516"/>
    </source>
</evidence>
<dbReference type="PANTHER" id="PTHR11825">
    <property type="entry name" value="SUBGROUP IIII AMINOTRANSFERASE"/>
    <property type="match status" value="1"/>
</dbReference>
<dbReference type="SUPFAM" id="SSF56752">
    <property type="entry name" value="D-aminoacid aminotransferase-like PLP-dependent enzymes"/>
    <property type="match status" value="1"/>
</dbReference>
<evidence type="ECO:0000256" key="10">
    <source>
        <dbReference type="ARBA" id="ARBA00023304"/>
    </source>
</evidence>
<dbReference type="InterPro" id="IPR005786">
    <property type="entry name" value="B_amino_transII"/>
</dbReference>
<evidence type="ECO:0000256" key="2">
    <source>
        <dbReference type="ARBA" id="ARBA00004824"/>
    </source>
</evidence>
<dbReference type="Pfam" id="PF01063">
    <property type="entry name" value="Aminotran_4"/>
    <property type="match status" value="1"/>
</dbReference>
<evidence type="ECO:0000256" key="8">
    <source>
        <dbReference type="ARBA" id="ARBA00022679"/>
    </source>
</evidence>
<evidence type="ECO:0000313" key="19">
    <source>
        <dbReference type="EMBL" id="MCR6096340.1"/>
    </source>
</evidence>
<comment type="pathway">
    <text evidence="4 18">Amino-acid biosynthesis; L-leucine biosynthesis; L-leucine from 3-methyl-2-oxobutanoate: step 4/4.</text>
</comment>
<name>A0A9Q4B1K6_SALAG</name>
<keyword evidence="20" id="KW-1185">Reference proteome</keyword>
<comment type="caution">
    <text evidence="19">The sequence shown here is derived from an EMBL/GenBank/DDBJ whole genome shotgun (WGS) entry which is preliminary data.</text>
</comment>
<dbReference type="InterPro" id="IPR033939">
    <property type="entry name" value="BCAT_family"/>
</dbReference>
<dbReference type="Gene3D" id="3.30.470.10">
    <property type="match status" value="1"/>
</dbReference>
<dbReference type="GO" id="GO:0004084">
    <property type="term" value="F:branched-chain-amino-acid transaminase activity"/>
    <property type="evidence" value="ECO:0007669"/>
    <property type="project" value="UniProtKB-EC"/>
</dbReference>
<dbReference type="Gene3D" id="3.20.10.10">
    <property type="entry name" value="D-amino Acid Aminotransferase, subunit A, domain 2"/>
    <property type="match status" value="1"/>
</dbReference>
<evidence type="ECO:0000256" key="12">
    <source>
        <dbReference type="ARBA" id="ARBA00048798"/>
    </source>
</evidence>
<accession>A0A9Q4B1K6</accession>
<dbReference type="GO" id="GO:0009082">
    <property type="term" value="P:branched-chain amino acid biosynthetic process"/>
    <property type="evidence" value="ECO:0007669"/>
    <property type="project" value="UniProtKB-KW"/>
</dbReference>
<organism evidence="19 20">
    <name type="scientific">Salipaludibacillus agaradhaerens</name>
    <name type="common">Bacillus agaradhaerens</name>
    <dbReference type="NCBI Taxonomy" id="76935"/>
    <lineage>
        <taxon>Bacteria</taxon>
        <taxon>Bacillati</taxon>
        <taxon>Bacillota</taxon>
        <taxon>Bacilli</taxon>
        <taxon>Bacillales</taxon>
        <taxon>Bacillaceae</taxon>
    </lineage>
</organism>
<feature type="modified residue" description="N6-(pyridoxal phosphate)lysine" evidence="14">
    <location>
        <position position="197"/>
    </location>
</feature>
<keyword evidence="8 17" id="KW-0808">Transferase</keyword>
<comment type="cofactor">
    <cofactor evidence="1 16">
        <name>pyridoxal 5'-phosphate</name>
        <dbReference type="ChEBI" id="CHEBI:597326"/>
    </cofactor>
</comment>
<evidence type="ECO:0000256" key="7">
    <source>
        <dbReference type="ARBA" id="ARBA00022605"/>
    </source>
</evidence>
<evidence type="ECO:0000256" key="6">
    <source>
        <dbReference type="ARBA" id="ARBA00022576"/>
    </source>
</evidence>
<evidence type="ECO:0000256" key="4">
    <source>
        <dbReference type="ARBA" id="ARBA00005072"/>
    </source>
</evidence>
<dbReference type="InterPro" id="IPR043132">
    <property type="entry name" value="BCAT-like_C"/>
</dbReference>
<sequence>MIEAKVDIVEAKEKKAKPDPENLSFGKIFTDHMFTMEYTREKGWFNPKIEPYAPIELDPAAMIFHYSQSVFEGLKAYLDPEGHIQLFRPQENFKRMNRSNQRLSIPLINEELVLDYLKQLLTLEKDWIPSADGTSLYIRPFIFATESSLSVAPAHSYKFIIILSPVGSYYPEGIHPVSIQIEHDYTRAVRGGTGTAKTGGNYSAGYIAQAKAAEQGHAQVMWLDGVEKEYIEEVGSMNVFFKINGQVVTPELNDSILAGVTRKSIIELLHDWNIDVVERKISVSEIHEAYKEGTLEEAFGAGTAAVISPIGELSWGEEVMIINGRQTGDLTKSLYTTLTGVQTGKLPDPYGWTVKIKV</sequence>
<dbReference type="NCBIfam" id="NF009897">
    <property type="entry name" value="PRK13357.1"/>
    <property type="match status" value="1"/>
</dbReference>
<comment type="pathway">
    <text evidence="2 18">Amino-acid biosynthesis; L-isoleucine biosynthesis; L-isoleucine from 2-oxobutanoate: step 4/4.</text>
</comment>
<dbReference type="PIRSF" id="PIRSF006468">
    <property type="entry name" value="BCAT1"/>
    <property type="match status" value="1"/>
</dbReference>
<comment type="catalytic activity">
    <reaction evidence="12 17">
        <text>L-isoleucine + 2-oxoglutarate = (S)-3-methyl-2-oxopentanoate + L-glutamate</text>
        <dbReference type="Rhea" id="RHEA:24801"/>
        <dbReference type="ChEBI" id="CHEBI:16810"/>
        <dbReference type="ChEBI" id="CHEBI:29985"/>
        <dbReference type="ChEBI" id="CHEBI:35146"/>
        <dbReference type="ChEBI" id="CHEBI:58045"/>
        <dbReference type="EC" id="2.6.1.42"/>
    </reaction>
</comment>
<gene>
    <name evidence="19" type="ORF">HXA33_07230</name>
</gene>
<proteinExistence type="inferred from homology"/>
<keyword evidence="9 16" id="KW-0663">Pyridoxal phosphate</keyword>
<protein>
    <recommendedName>
        <fullName evidence="17">Branched-chain-amino-acid aminotransferase</fullName>
        <ecNumber evidence="17">2.6.1.42</ecNumber>
    </recommendedName>
</protein>
<dbReference type="GO" id="GO:0008652">
    <property type="term" value="P:amino acid biosynthetic process"/>
    <property type="evidence" value="ECO:0007669"/>
    <property type="project" value="UniProtKB-KW"/>
</dbReference>
<evidence type="ECO:0000256" key="3">
    <source>
        <dbReference type="ARBA" id="ARBA00004931"/>
    </source>
</evidence>
<dbReference type="CDD" id="cd01557">
    <property type="entry name" value="BCAT_beta_family"/>
    <property type="match status" value="1"/>
</dbReference>